<keyword evidence="3" id="KW-0479">Metal-binding</keyword>
<dbReference type="OrthoDB" id="9776600at2"/>
<gene>
    <name evidence="8" type="ORF">FEZ08_01525</name>
</gene>
<keyword evidence="6" id="KW-0482">Metalloprotease</keyword>
<evidence type="ECO:0000256" key="3">
    <source>
        <dbReference type="ARBA" id="ARBA00022723"/>
    </source>
</evidence>
<dbReference type="GO" id="GO:0046872">
    <property type="term" value="F:metal ion binding"/>
    <property type="evidence" value="ECO:0007669"/>
    <property type="project" value="UniProtKB-KW"/>
</dbReference>
<keyword evidence="2" id="KW-0645">Protease</keyword>
<evidence type="ECO:0000259" key="7">
    <source>
        <dbReference type="Pfam" id="PF07687"/>
    </source>
</evidence>
<comment type="cofactor">
    <cofactor evidence="1">
        <name>Zn(2+)</name>
        <dbReference type="ChEBI" id="CHEBI:29105"/>
    </cofactor>
</comment>
<protein>
    <submittedName>
        <fullName evidence="8">M20/M25/M40 family metallo-hydrolase</fullName>
    </submittedName>
</protein>
<dbReference type="SUPFAM" id="SSF53187">
    <property type="entry name" value="Zn-dependent exopeptidases"/>
    <property type="match status" value="1"/>
</dbReference>
<dbReference type="GO" id="GO:0006508">
    <property type="term" value="P:proteolysis"/>
    <property type="evidence" value="ECO:0007669"/>
    <property type="project" value="UniProtKB-KW"/>
</dbReference>
<dbReference type="InterPro" id="IPR036264">
    <property type="entry name" value="Bact_exopeptidase_dim_dom"/>
</dbReference>
<keyword evidence="9" id="KW-1185">Reference proteome</keyword>
<name>A0A5R8QH28_9FIRM</name>
<dbReference type="Pfam" id="PF07687">
    <property type="entry name" value="M20_dimer"/>
    <property type="match status" value="1"/>
</dbReference>
<evidence type="ECO:0000313" key="9">
    <source>
        <dbReference type="Proteomes" id="UP000306912"/>
    </source>
</evidence>
<proteinExistence type="predicted"/>
<dbReference type="Proteomes" id="UP000306912">
    <property type="component" value="Unassembled WGS sequence"/>
</dbReference>
<dbReference type="AlphaFoldDB" id="A0A5R8QH28"/>
<feature type="domain" description="Peptidase M20 dimerisation" evidence="7">
    <location>
        <begin position="189"/>
        <end position="275"/>
    </location>
</feature>
<evidence type="ECO:0000256" key="2">
    <source>
        <dbReference type="ARBA" id="ARBA00022670"/>
    </source>
</evidence>
<dbReference type="PANTHER" id="PTHR42994">
    <property type="entry name" value="PEPTIDASE T"/>
    <property type="match status" value="1"/>
</dbReference>
<keyword evidence="5" id="KW-0862">Zinc</keyword>
<evidence type="ECO:0000256" key="6">
    <source>
        <dbReference type="ARBA" id="ARBA00023049"/>
    </source>
</evidence>
<dbReference type="EMBL" id="VBWP01000001">
    <property type="protein sequence ID" value="TLG77325.1"/>
    <property type="molecule type" value="Genomic_DNA"/>
</dbReference>
<dbReference type="PANTHER" id="PTHR42994:SF2">
    <property type="entry name" value="PEPTIDASE"/>
    <property type="match status" value="1"/>
</dbReference>
<dbReference type="InterPro" id="IPR002933">
    <property type="entry name" value="Peptidase_M20"/>
</dbReference>
<evidence type="ECO:0000313" key="8">
    <source>
        <dbReference type="EMBL" id="TLG77325.1"/>
    </source>
</evidence>
<dbReference type="RefSeq" id="WP_138189932.1">
    <property type="nucleotide sequence ID" value="NZ_VBWP01000001.1"/>
</dbReference>
<dbReference type="Gene3D" id="3.30.70.360">
    <property type="match status" value="1"/>
</dbReference>
<dbReference type="InterPro" id="IPR001261">
    <property type="entry name" value="ArgE/DapE_CS"/>
</dbReference>
<keyword evidence="4 8" id="KW-0378">Hydrolase</keyword>
<dbReference type="GO" id="GO:0008237">
    <property type="term" value="F:metallopeptidase activity"/>
    <property type="evidence" value="ECO:0007669"/>
    <property type="project" value="UniProtKB-KW"/>
</dbReference>
<organism evidence="8 9">
    <name type="scientific">Culicoidibacter larvae</name>
    <dbReference type="NCBI Taxonomy" id="2579976"/>
    <lineage>
        <taxon>Bacteria</taxon>
        <taxon>Bacillati</taxon>
        <taxon>Bacillota</taxon>
        <taxon>Culicoidibacteria</taxon>
        <taxon>Culicoidibacterales</taxon>
        <taxon>Culicoidibacteraceae</taxon>
        <taxon>Culicoidibacter</taxon>
    </lineage>
</organism>
<dbReference type="InParanoid" id="A0A5R8QH28"/>
<dbReference type="InterPro" id="IPR011650">
    <property type="entry name" value="Peptidase_M20_dimer"/>
</dbReference>
<dbReference type="Gene3D" id="3.40.630.10">
    <property type="entry name" value="Zn peptidases"/>
    <property type="match status" value="1"/>
</dbReference>
<evidence type="ECO:0000256" key="4">
    <source>
        <dbReference type="ARBA" id="ARBA00022801"/>
    </source>
</evidence>
<dbReference type="Pfam" id="PF01546">
    <property type="entry name" value="Peptidase_M20"/>
    <property type="match status" value="1"/>
</dbReference>
<dbReference type="SUPFAM" id="SSF55031">
    <property type="entry name" value="Bacterial exopeptidase dimerisation domain"/>
    <property type="match status" value="1"/>
</dbReference>
<comment type="caution">
    <text evidence="8">The sequence shown here is derived from an EMBL/GenBank/DDBJ whole genome shotgun (WGS) entry which is preliminary data.</text>
</comment>
<evidence type="ECO:0000256" key="1">
    <source>
        <dbReference type="ARBA" id="ARBA00001947"/>
    </source>
</evidence>
<sequence length="384" mass="42029">MMIDRERAINTFMDLVTIDSVSLQEKQFAEFLRQLFIDMGFEVVEDVKSRKLVAGSSTGNMIVRVPGNADLPTVILCSHMDTVEPGNGIEPIIDASGEWIISKGDTILGADDKGGIAQIIEAVRTLQDAELEHPPLELLFTFGEEIGLLGSKHVDAELLNGEDIYVIDGGPAVGDAYVGGPSSYVVKGEIHGKTAHAATHPEQGVSAVQVLAECITKMPLMKVSEQTSVNISKLFCDSPLNVVPELARFELEIRSADDDEAQNVLQHIEQVLSNVTNHFGAKYTLEVETRMKAFRLNDDAPIIRRFQKVNADLGIPTRSKRSKGGTDLSALLERLDAQGLVLTVGSKNEHSTEEALNIDIFLQCTERLVHLITSYADKTYLESE</sequence>
<reference evidence="8 9" key="1">
    <citation type="submission" date="2019-05" db="EMBL/GenBank/DDBJ databases">
        <title>Culicoidintestinum kansasii gen. nov., sp. nov. from the gastrointestinal tract of the biting midge, Culicoides sonorensis.</title>
        <authorList>
            <person name="Neupane S."/>
            <person name="Ghosh A."/>
            <person name="Gunther S."/>
            <person name="Martin K."/>
            <person name="Zurek L."/>
        </authorList>
    </citation>
    <scope>NUCLEOTIDE SEQUENCE [LARGE SCALE GENOMIC DNA]</scope>
    <source>
        <strain evidence="8 9">CS-1</strain>
    </source>
</reference>
<dbReference type="PROSITE" id="PS00759">
    <property type="entry name" value="ARGE_DAPE_CPG2_2"/>
    <property type="match status" value="1"/>
</dbReference>
<dbReference type="FunCoup" id="A0A5R8QH28">
    <property type="interactions" value="9"/>
</dbReference>
<accession>A0A5R8QH28</accession>
<evidence type="ECO:0000256" key="5">
    <source>
        <dbReference type="ARBA" id="ARBA00022833"/>
    </source>
</evidence>